<dbReference type="SUPFAM" id="SSF63829">
    <property type="entry name" value="Calcium-dependent phosphotriesterase"/>
    <property type="match status" value="1"/>
</dbReference>
<protein>
    <submittedName>
        <fullName evidence="1">Two component regulator propeller</fullName>
    </submittedName>
</protein>
<reference evidence="2" key="1">
    <citation type="submission" date="2016-11" db="EMBL/GenBank/DDBJ databases">
        <authorList>
            <person name="Varghese N."/>
            <person name="Submissions S."/>
        </authorList>
    </citation>
    <scope>NUCLEOTIDE SEQUENCE [LARGE SCALE GENOMIC DNA]</scope>
    <source>
        <strain evidence="2">DSM 9756</strain>
    </source>
</reference>
<evidence type="ECO:0000313" key="1">
    <source>
        <dbReference type="EMBL" id="SHF53100.1"/>
    </source>
</evidence>
<accession>A0A1M5CEI6</accession>
<dbReference type="InterPro" id="IPR015943">
    <property type="entry name" value="WD40/YVTN_repeat-like_dom_sf"/>
</dbReference>
<sequence length="125" mass="13558">MHGVWRVKAGIRKSLAAWSLILLLVGSEGGAKVTLSRSPEGVEATAFSVSHVGPGQGLSHSQALSILQDRVGFLWVGTRFGLNRFDAYECVPFFHDGPNPKGPGGNVIWRLMEDSQGRLWIATWG</sequence>
<dbReference type="STRING" id="1121391.SAMN02745206_02173"/>
<dbReference type="InterPro" id="IPR011110">
    <property type="entry name" value="Reg_prop"/>
</dbReference>
<dbReference type="EMBL" id="FQVB01000020">
    <property type="protein sequence ID" value="SHF53100.1"/>
    <property type="molecule type" value="Genomic_DNA"/>
</dbReference>
<dbReference type="Proteomes" id="UP000184076">
    <property type="component" value="Unassembled WGS sequence"/>
</dbReference>
<dbReference type="AlphaFoldDB" id="A0A1M5CEI6"/>
<dbReference type="Gene3D" id="2.130.10.10">
    <property type="entry name" value="YVTN repeat-like/Quinoprotein amine dehydrogenase"/>
    <property type="match status" value="1"/>
</dbReference>
<organism evidence="1 2">
    <name type="scientific">Desulfacinum infernum DSM 9756</name>
    <dbReference type="NCBI Taxonomy" id="1121391"/>
    <lineage>
        <taxon>Bacteria</taxon>
        <taxon>Pseudomonadati</taxon>
        <taxon>Thermodesulfobacteriota</taxon>
        <taxon>Syntrophobacteria</taxon>
        <taxon>Syntrophobacterales</taxon>
        <taxon>Syntrophobacteraceae</taxon>
        <taxon>Desulfacinum</taxon>
    </lineage>
</organism>
<proteinExistence type="predicted"/>
<gene>
    <name evidence="1" type="ORF">SAMN02745206_02173</name>
</gene>
<dbReference type="Pfam" id="PF07494">
    <property type="entry name" value="Reg_prop"/>
    <property type="match status" value="2"/>
</dbReference>
<dbReference type="OrthoDB" id="9778496at2"/>
<name>A0A1M5CEI6_9BACT</name>
<evidence type="ECO:0000313" key="2">
    <source>
        <dbReference type="Proteomes" id="UP000184076"/>
    </source>
</evidence>
<keyword evidence="2" id="KW-1185">Reference proteome</keyword>